<dbReference type="STRING" id="1448308.A0A2T2NBM3"/>
<feature type="region of interest" description="Disordered" evidence="1">
    <location>
        <begin position="333"/>
        <end position="421"/>
    </location>
</feature>
<keyword evidence="3" id="KW-1185">Reference proteome</keyword>
<dbReference type="GO" id="GO:0006360">
    <property type="term" value="P:transcription by RNA polymerase I"/>
    <property type="evidence" value="ECO:0007669"/>
    <property type="project" value="InterPro"/>
</dbReference>
<feature type="region of interest" description="Disordered" evidence="1">
    <location>
        <begin position="1"/>
        <end position="205"/>
    </location>
</feature>
<dbReference type="OrthoDB" id="76224at2759"/>
<feature type="compositionally biased region" description="Low complexity" evidence="1">
    <location>
        <begin position="138"/>
        <end position="149"/>
    </location>
</feature>
<evidence type="ECO:0000256" key="1">
    <source>
        <dbReference type="SAM" id="MobiDB-lite"/>
    </source>
</evidence>
<gene>
    <name evidence="2" type="ORF">BS50DRAFT_624609</name>
</gene>
<dbReference type="Proteomes" id="UP000240883">
    <property type="component" value="Unassembled WGS sequence"/>
</dbReference>
<dbReference type="Gene3D" id="6.20.250.70">
    <property type="match status" value="1"/>
</dbReference>
<feature type="compositionally biased region" description="Basic and acidic residues" evidence="1">
    <location>
        <begin position="68"/>
        <end position="83"/>
    </location>
</feature>
<dbReference type="InterPro" id="IPR053263">
    <property type="entry name" value="Euk_RPA34_RNAP_subunit"/>
</dbReference>
<accession>A0A2T2NBM3</accession>
<organism evidence="2 3">
    <name type="scientific">Corynespora cassiicola Philippines</name>
    <dbReference type="NCBI Taxonomy" id="1448308"/>
    <lineage>
        <taxon>Eukaryota</taxon>
        <taxon>Fungi</taxon>
        <taxon>Dikarya</taxon>
        <taxon>Ascomycota</taxon>
        <taxon>Pezizomycotina</taxon>
        <taxon>Dothideomycetes</taxon>
        <taxon>Pleosporomycetidae</taxon>
        <taxon>Pleosporales</taxon>
        <taxon>Corynesporascaceae</taxon>
        <taxon>Corynespora</taxon>
    </lineage>
</organism>
<evidence type="ECO:0000313" key="2">
    <source>
        <dbReference type="EMBL" id="PSN62823.1"/>
    </source>
</evidence>
<sequence length="421" mass="45320">MKEVKRTPIPLPGLKTKNSKSVVPPPSTKALSKEFVDSSDDSSNEEAPKTKATKKAKGATTIAVHRPKVNETAKKPAAKEAAPKKTTPKKTPAPKKVVAEVQEPKSDSSSSEESEEESEESSESAQAAPKEKSKTANDASESASSSDSSSDSDEEMEDAPAATRNKASNDKPRTAQSHTVEMRQAQPFVPPKGFTPAPTSNSSSRATKLFENLEGKQVWHITAPANVPLKNLKELTLDKALGGEAVISHKGSDYGFARTDESEQGSREVLIPRQNGYKTVSAPISQTLHLQQVLKIPDLSALQADQNTGSVAAASIIRSTIRAPRPQIKGLKMRFFPTGSGGDGPEVLGESESEDEAPMATSGLSVPKGIHPGKSEKRKHGQENGFERAESPTKKAKKHRTPEEIKKREEKKAKKEKKKQK</sequence>
<dbReference type="InterPro" id="IPR013240">
    <property type="entry name" value="DNA-dir_RNA_pol1_su_RPA34"/>
</dbReference>
<evidence type="ECO:0008006" key="4">
    <source>
        <dbReference type="Google" id="ProtNLM"/>
    </source>
</evidence>
<dbReference type="Pfam" id="PF08208">
    <property type="entry name" value="RNA_polI_A34"/>
    <property type="match status" value="1"/>
</dbReference>
<dbReference type="PANTHER" id="PTHR28155:SF1">
    <property type="entry name" value="DNA-DIRECTED RNA POLYMERASE I SUBUNIT RPA34.5-DOMAIN-CONTAINING PROTEIN"/>
    <property type="match status" value="1"/>
</dbReference>
<reference evidence="2 3" key="1">
    <citation type="journal article" date="2018" name="Front. Microbiol.">
        <title>Genome-Wide Analysis of Corynespora cassiicola Leaf Fall Disease Putative Effectors.</title>
        <authorList>
            <person name="Lopez D."/>
            <person name="Ribeiro S."/>
            <person name="Label P."/>
            <person name="Fumanal B."/>
            <person name="Venisse J.S."/>
            <person name="Kohler A."/>
            <person name="de Oliveira R.R."/>
            <person name="Labutti K."/>
            <person name="Lipzen A."/>
            <person name="Lail K."/>
            <person name="Bauer D."/>
            <person name="Ohm R.A."/>
            <person name="Barry K.W."/>
            <person name="Spatafora J."/>
            <person name="Grigoriev I.V."/>
            <person name="Martin F.M."/>
            <person name="Pujade-Renaud V."/>
        </authorList>
    </citation>
    <scope>NUCLEOTIDE SEQUENCE [LARGE SCALE GENOMIC DNA]</scope>
    <source>
        <strain evidence="2 3">Philippines</strain>
    </source>
</reference>
<protein>
    <recommendedName>
        <fullName evidence="4">DNA-directed RNA polymerase I subunit RPA34.5-domain-containing protein</fullName>
    </recommendedName>
</protein>
<proteinExistence type="predicted"/>
<name>A0A2T2NBM3_CORCC</name>
<dbReference type="PANTHER" id="PTHR28155">
    <property type="entry name" value="ACR243WP"/>
    <property type="match status" value="1"/>
</dbReference>
<feature type="compositionally biased region" description="Acidic residues" evidence="1">
    <location>
        <begin position="110"/>
        <end position="122"/>
    </location>
</feature>
<dbReference type="AlphaFoldDB" id="A0A2T2NBM3"/>
<feature type="compositionally biased region" description="Basic and acidic residues" evidence="1">
    <location>
        <begin position="401"/>
        <end position="413"/>
    </location>
</feature>
<evidence type="ECO:0000313" key="3">
    <source>
        <dbReference type="Proteomes" id="UP000240883"/>
    </source>
</evidence>
<dbReference type="EMBL" id="KZ678141">
    <property type="protein sequence ID" value="PSN62823.1"/>
    <property type="molecule type" value="Genomic_DNA"/>
</dbReference>
<feature type="compositionally biased region" description="Basic and acidic residues" evidence="1">
    <location>
        <begin position="381"/>
        <end position="393"/>
    </location>
</feature>